<evidence type="ECO:0008006" key="3">
    <source>
        <dbReference type="Google" id="ProtNLM"/>
    </source>
</evidence>
<organism evidence="1 2">
    <name type="scientific">Cichlidogyrus casuarinus</name>
    <dbReference type="NCBI Taxonomy" id="1844966"/>
    <lineage>
        <taxon>Eukaryota</taxon>
        <taxon>Metazoa</taxon>
        <taxon>Spiralia</taxon>
        <taxon>Lophotrochozoa</taxon>
        <taxon>Platyhelminthes</taxon>
        <taxon>Monogenea</taxon>
        <taxon>Monopisthocotylea</taxon>
        <taxon>Dactylogyridea</taxon>
        <taxon>Ancyrocephalidae</taxon>
        <taxon>Cichlidogyrus</taxon>
    </lineage>
</organism>
<comment type="caution">
    <text evidence="1">The sequence shown here is derived from an EMBL/GenBank/DDBJ whole genome shotgun (WGS) entry which is preliminary data.</text>
</comment>
<gene>
    <name evidence="1" type="ORF">Ciccas_014051</name>
</gene>
<evidence type="ECO:0000313" key="1">
    <source>
        <dbReference type="EMBL" id="KAL3307433.1"/>
    </source>
</evidence>
<dbReference type="Proteomes" id="UP001626550">
    <property type="component" value="Unassembled WGS sequence"/>
</dbReference>
<proteinExistence type="predicted"/>
<keyword evidence="2" id="KW-1185">Reference proteome</keyword>
<sequence length="322" mass="36467">MQDQDMMKVYKQMVANSNESSSAKTYTNSGDTGCGMSSGLKPPVYPATERLATVPRAQMKMIECCALSKDGHIVITMAKDKFALPDLYEITEDAKCQPLRGIGMNGADYSILEDQVGVWSYHSNLNPKRNNILFLANDESVLVNLHYKLLRIWCLPACIPMKSPMNMNFKGQIFDACVQPMNDRFVFLLHSSESQLDMMSLKSKSRLNETITISFWDTTRNVIVRRYMISLGMDKFGTTNQIRLQVNPSGKSALINWQLEKHEKVETACVYVHMRETRELIFNPELASKERSSALVFLDHVSYFHAKLECICQISADFAVTG</sequence>
<dbReference type="EMBL" id="JBJKFK010007361">
    <property type="protein sequence ID" value="KAL3307433.1"/>
    <property type="molecule type" value="Genomic_DNA"/>
</dbReference>
<protein>
    <recommendedName>
        <fullName evidence="3">CNH domain-containing protein</fullName>
    </recommendedName>
</protein>
<evidence type="ECO:0000313" key="2">
    <source>
        <dbReference type="Proteomes" id="UP001626550"/>
    </source>
</evidence>
<accession>A0ABD2PJ14</accession>
<feature type="non-terminal residue" evidence="1">
    <location>
        <position position="322"/>
    </location>
</feature>
<reference evidence="1 2" key="1">
    <citation type="submission" date="2024-11" db="EMBL/GenBank/DDBJ databases">
        <title>Adaptive evolution of stress response genes in parasites aligns with host niche diversity.</title>
        <authorList>
            <person name="Hahn C."/>
            <person name="Resl P."/>
        </authorList>
    </citation>
    <scope>NUCLEOTIDE SEQUENCE [LARGE SCALE GENOMIC DNA]</scope>
    <source>
        <strain evidence="1">EGGRZ-B1_66</strain>
        <tissue evidence="1">Body</tissue>
    </source>
</reference>
<dbReference type="AlphaFoldDB" id="A0ABD2PJ14"/>
<name>A0ABD2PJ14_9PLAT</name>